<dbReference type="SUPFAM" id="SSF51735">
    <property type="entry name" value="NAD(P)-binding Rossmann-fold domains"/>
    <property type="match status" value="1"/>
</dbReference>
<dbReference type="SMART" id="SM00829">
    <property type="entry name" value="PKS_ER"/>
    <property type="match status" value="1"/>
</dbReference>
<dbReference type="InterPro" id="IPR013154">
    <property type="entry name" value="ADH-like_N"/>
</dbReference>
<dbReference type="InterPro" id="IPR020843">
    <property type="entry name" value="ER"/>
</dbReference>
<evidence type="ECO:0000313" key="5">
    <source>
        <dbReference type="Proteomes" id="UP000268094"/>
    </source>
</evidence>
<evidence type="ECO:0000259" key="3">
    <source>
        <dbReference type="SMART" id="SM00829"/>
    </source>
</evidence>
<comment type="caution">
    <text evidence="4">The sequence shown here is derived from an EMBL/GenBank/DDBJ whole genome shotgun (WGS) entry which is preliminary data.</text>
</comment>
<organism evidence="4 5">
    <name type="scientific">Corallococcus terminator</name>
    <dbReference type="NCBI Taxonomy" id="2316733"/>
    <lineage>
        <taxon>Bacteria</taxon>
        <taxon>Pseudomonadati</taxon>
        <taxon>Myxococcota</taxon>
        <taxon>Myxococcia</taxon>
        <taxon>Myxococcales</taxon>
        <taxon>Cystobacterineae</taxon>
        <taxon>Myxococcaceae</taxon>
        <taxon>Corallococcus</taxon>
    </lineage>
</organism>
<proteinExistence type="predicted"/>
<feature type="domain" description="Enoyl reductase (ER)" evidence="3">
    <location>
        <begin position="10"/>
        <end position="312"/>
    </location>
</feature>
<reference evidence="5" key="1">
    <citation type="submission" date="2018-09" db="EMBL/GenBank/DDBJ databases">
        <authorList>
            <person name="Livingstone P.G."/>
            <person name="Whitworth D.E."/>
        </authorList>
    </citation>
    <scope>NUCLEOTIDE SEQUENCE [LARGE SCALE GENOMIC DNA]</scope>
    <source>
        <strain evidence="5">CA054A</strain>
    </source>
</reference>
<dbReference type="GO" id="GO:0016651">
    <property type="term" value="F:oxidoreductase activity, acting on NAD(P)H"/>
    <property type="evidence" value="ECO:0007669"/>
    <property type="project" value="TreeGrafter"/>
</dbReference>
<dbReference type="Gene3D" id="3.90.180.10">
    <property type="entry name" value="Medium-chain alcohol dehydrogenases, catalytic domain"/>
    <property type="match status" value="1"/>
</dbReference>
<keyword evidence="5" id="KW-1185">Reference proteome</keyword>
<dbReference type="SUPFAM" id="SSF50129">
    <property type="entry name" value="GroES-like"/>
    <property type="match status" value="1"/>
</dbReference>
<sequence length="314" mass="32373">MKAVTVEKLGGPEGLVLGEVADPVARAGEVVVAVEAAGVGLVDVFQRRGQFPGFERPGFVPGAEVAGRIIGTGPGVAREWIGKHVFALVRTGGYAQRVAVEPGQLIPIPPGLSSVEAVALGVNGLVAKFSLLRAGLRPGERLLVRGAGGGIGLSVVQLAVLEGARVTALTSSARAQRVADLGVENVIVRQADTDVPGGFDIIIDPVAGPELATFFQKLRPNGRYVLNGVAAGFPTPDFGTGLLANFAKSPTLSFLSLDSMGPAELAEAGQALFALAVTRKLVPIVGRTFRLEEAARAQEVLEDGQVLGKIILLA</sequence>
<keyword evidence="2" id="KW-0560">Oxidoreductase</keyword>
<dbReference type="Pfam" id="PF08240">
    <property type="entry name" value="ADH_N"/>
    <property type="match status" value="1"/>
</dbReference>
<dbReference type="Proteomes" id="UP000268094">
    <property type="component" value="Unassembled WGS sequence"/>
</dbReference>
<dbReference type="RefSeq" id="WP_120544165.1">
    <property type="nucleotide sequence ID" value="NZ_RAVZ01000278.1"/>
</dbReference>
<dbReference type="Pfam" id="PF13602">
    <property type="entry name" value="ADH_zinc_N_2"/>
    <property type="match status" value="1"/>
</dbReference>
<gene>
    <name evidence="4" type="ORF">D7V88_30660</name>
</gene>
<accession>A0A3A8ID61</accession>
<evidence type="ECO:0000256" key="1">
    <source>
        <dbReference type="ARBA" id="ARBA00022857"/>
    </source>
</evidence>
<dbReference type="PANTHER" id="PTHR48106:SF18">
    <property type="entry name" value="QUINONE OXIDOREDUCTASE PIG3"/>
    <property type="match status" value="1"/>
</dbReference>
<dbReference type="Gene3D" id="3.40.50.720">
    <property type="entry name" value="NAD(P)-binding Rossmann-like Domain"/>
    <property type="match status" value="1"/>
</dbReference>
<evidence type="ECO:0000256" key="2">
    <source>
        <dbReference type="ARBA" id="ARBA00023002"/>
    </source>
</evidence>
<keyword evidence="1" id="KW-0521">NADP</keyword>
<dbReference type="PANTHER" id="PTHR48106">
    <property type="entry name" value="QUINONE OXIDOREDUCTASE PIG3-RELATED"/>
    <property type="match status" value="1"/>
</dbReference>
<dbReference type="GO" id="GO:0070402">
    <property type="term" value="F:NADPH binding"/>
    <property type="evidence" value="ECO:0007669"/>
    <property type="project" value="TreeGrafter"/>
</dbReference>
<protein>
    <submittedName>
        <fullName evidence="4">Oxidoreductase</fullName>
    </submittedName>
</protein>
<dbReference type="AlphaFoldDB" id="A0A3A8ID61"/>
<dbReference type="EMBL" id="RAVZ01000278">
    <property type="protein sequence ID" value="RKG77720.1"/>
    <property type="molecule type" value="Genomic_DNA"/>
</dbReference>
<name>A0A3A8ID61_9BACT</name>
<dbReference type="OrthoDB" id="4190732at2"/>
<dbReference type="InterPro" id="IPR036291">
    <property type="entry name" value="NAD(P)-bd_dom_sf"/>
</dbReference>
<dbReference type="InterPro" id="IPR011032">
    <property type="entry name" value="GroES-like_sf"/>
</dbReference>
<evidence type="ECO:0000313" key="4">
    <source>
        <dbReference type="EMBL" id="RKG77720.1"/>
    </source>
</evidence>